<evidence type="ECO:0000313" key="2">
    <source>
        <dbReference type="EMBL" id="CAI3980681.1"/>
    </source>
</evidence>
<dbReference type="EMBL" id="CAMXCT030000576">
    <property type="protein sequence ID" value="CAL4767993.1"/>
    <property type="molecule type" value="Genomic_DNA"/>
</dbReference>
<gene>
    <name evidence="2" type="ORF">C1SCF055_LOCUS8541</name>
</gene>
<reference evidence="3" key="2">
    <citation type="submission" date="2024-04" db="EMBL/GenBank/DDBJ databases">
        <authorList>
            <person name="Chen Y."/>
            <person name="Shah S."/>
            <person name="Dougan E. K."/>
            <person name="Thang M."/>
            <person name="Chan C."/>
        </authorList>
    </citation>
    <scope>NUCLEOTIDE SEQUENCE [LARGE SCALE GENOMIC DNA]</scope>
</reference>
<evidence type="ECO:0000313" key="4">
    <source>
        <dbReference type="Proteomes" id="UP001152797"/>
    </source>
</evidence>
<evidence type="ECO:0000313" key="3">
    <source>
        <dbReference type="EMBL" id="CAL1134056.1"/>
    </source>
</evidence>
<dbReference type="OrthoDB" id="406796at2759"/>
<dbReference type="Proteomes" id="UP001152797">
    <property type="component" value="Unassembled WGS sequence"/>
</dbReference>
<keyword evidence="4" id="KW-1185">Reference proteome</keyword>
<dbReference type="EMBL" id="CAMXCT020000576">
    <property type="protein sequence ID" value="CAL1134056.1"/>
    <property type="molecule type" value="Genomic_DNA"/>
</dbReference>
<protein>
    <submittedName>
        <fullName evidence="2">Uncharacterized protein</fullName>
    </submittedName>
</protein>
<comment type="caution">
    <text evidence="2">The sequence shown here is derived from an EMBL/GenBank/DDBJ whole genome shotgun (WGS) entry which is preliminary data.</text>
</comment>
<feature type="chain" id="PRO_5043269966" evidence="1">
    <location>
        <begin position="17"/>
        <end position="188"/>
    </location>
</feature>
<sequence length="188" mass="19997">MVRLALLFVSMLAVHANLRGTQDFPAPDSSGSMCVAPQGSCGPVQDRCCQGPGLMTCRLRPTMVKGDEGTAYVCGKEFPEEVNPKCAAEGEECGTDDHCCEIDPTLQVGCQKVSVGTKVKHVCKAKLNNAGESMEGLCVAEGSSCNPLENRCCQEGPQGDKALRTCQLKFFDKPGQHGMAYSCAKEQA</sequence>
<evidence type="ECO:0000256" key="1">
    <source>
        <dbReference type="SAM" id="SignalP"/>
    </source>
</evidence>
<keyword evidence="1" id="KW-0732">Signal</keyword>
<feature type="signal peptide" evidence="1">
    <location>
        <begin position="1"/>
        <end position="16"/>
    </location>
</feature>
<accession>A0A9P1BYM7</accession>
<dbReference type="EMBL" id="CAMXCT010000576">
    <property type="protein sequence ID" value="CAI3980681.1"/>
    <property type="molecule type" value="Genomic_DNA"/>
</dbReference>
<organism evidence="2">
    <name type="scientific">Cladocopium goreaui</name>
    <dbReference type="NCBI Taxonomy" id="2562237"/>
    <lineage>
        <taxon>Eukaryota</taxon>
        <taxon>Sar</taxon>
        <taxon>Alveolata</taxon>
        <taxon>Dinophyceae</taxon>
        <taxon>Suessiales</taxon>
        <taxon>Symbiodiniaceae</taxon>
        <taxon>Cladocopium</taxon>
    </lineage>
</organism>
<proteinExistence type="predicted"/>
<reference evidence="2" key="1">
    <citation type="submission" date="2022-10" db="EMBL/GenBank/DDBJ databases">
        <authorList>
            <person name="Chen Y."/>
            <person name="Dougan E. K."/>
            <person name="Chan C."/>
            <person name="Rhodes N."/>
            <person name="Thang M."/>
        </authorList>
    </citation>
    <scope>NUCLEOTIDE SEQUENCE</scope>
</reference>
<name>A0A9P1BYM7_9DINO</name>
<dbReference type="AlphaFoldDB" id="A0A9P1BYM7"/>